<feature type="domain" description="ABC transporter" evidence="6">
    <location>
        <begin position="343"/>
        <end position="542"/>
    </location>
</feature>
<dbReference type="InterPro" id="IPR017871">
    <property type="entry name" value="ABC_transporter-like_CS"/>
</dbReference>
<organism evidence="8 9">
    <name type="scientific">Agromyces mediolanus</name>
    <name type="common">Corynebacterium mediolanum</name>
    <dbReference type="NCBI Taxonomy" id="41986"/>
    <lineage>
        <taxon>Bacteria</taxon>
        <taxon>Bacillati</taxon>
        <taxon>Actinomycetota</taxon>
        <taxon>Actinomycetes</taxon>
        <taxon>Micrococcales</taxon>
        <taxon>Microbacteriaceae</taxon>
        <taxon>Agromyces</taxon>
    </lineage>
</organism>
<dbReference type="CDD" id="cd07346">
    <property type="entry name" value="ABC_6TM_exporters"/>
    <property type="match status" value="1"/>
</dbReference>
<evidence type="ECO:0000256" key="3">
    <source>
        <dbReference type="ARBA" id="ARBA00022989"/>
    </source>
</evidence>
<evidence type="ECO:0000256" key="5">
    <source>
        <dbReference type="SAM" id="Phobius"/>
    </source>
</evidence>
<keyword evidence="2 5" id="KW-0812">Transmembrane</keyword>
<feature type="transmembrane region" description="Helical" evidence="5">
    <location>
        <begin position="283"/>
        <end position="305"/>
    </location>
</feature>
<dbReference type="PROSITE" id="PS00211">
    <property type="entry name" value="ABC_TRANSPORTER_1"/>
    <property type="match status" value="1"/>
</dbReference>
<dbReference type="Gene3D" id="1.20.1560.10">
    <property type="entry name" value="ABC transporter type 1, transmembrane domain"/>
    <property type="match status" value="1"/>
</dbReference>
<dbReference type="GO" id="GO:0015421">
    <property type="term" value="F:ABC-type oligopeptide transporter activity"/>
    <property type="evidence" value="ECO:0007669"/>
    <property type="project" value="TreeGrafter"/>
</dbReference>
<dbReference type="SUPFAM" id="SSF90123">
    <property type="entry name" value="ABC transporter transmembrane region"/>
    <property type="match status" value="1"/>
</dbReference>
<dbReference type="PROSITE" id="PS50929">
    <property type="entry name" value="ABC_TM1F"/>
    <property type="match status" value="1"/>
</dbReference>
<keyword evidence="9" id="KW-1185">Reference proteome</keyword>
<dbReference type="GO" id="GO:0005886">
    <property type="term" value="C:plasma membrane"/>
    <property type="evidence" value="ECO:0007669"/>
    <property type="project" value="UniProtKB-SubCell"/>
</dbReference>
<evidence type="ECO:0000259" key="7">
    <source>
        <dbReference type="PROSITE" id="PS50929"/>
    </source>
</evidence>
<evidence type="ECO:0000313" key="9">
    <source>
        <dbReference type="Proteomes" id="UP000610303"/>
    </source>
</evidence>
<dbReference type="AlphaFoldDB" id="A0A918CLF0"/>
<feature type="transmembrane region" description="Helical" evidence="5">
    <location>
        <begin position="26"/>
        <end position="53"/>
    </location>
</feature>
<evidence type="ECO:0000313" key="8">
    <source>
        <dbReference type="EMBL" id="GGR31204.1"/>
    </source>
</evidence>
<accession>A0A918CLF0</accession>
<dbReference type="Proteomes" id="UP000610303">
    <property type="component" value="Unassembled WGS sequence"/>
</dbReference>
<keyword evidence="4 5" id="KW-0472">Membrane</keyword>
<dbReference type="InterPro" id="IPR011527">
    <property type="entry name" value="ABC1_TM_dom"/>
</dbReference>
<gene>
    <name evidence="8" type="ORF">GCM10010196_26770</name>
</gene>
<feature type="transmembrane region" description="Helical" evidence="5">
    <location>
        <begin position="138"/>
        <end position="162"/>
    </location>
</feature>
<feature type="domain" description="ABC transmembrane type-1" evidence="7">
    <location>
        <begin position="29"/>
        <end position="309"/>
    </location>
</feature>
<dbReference type="RefSeq" id="WP_189085834.1">
    <property type="nucleotide sequence ID" value="NZ_BMRJ01000002.1"/>
</dbReference>
<keyword evidence="8" id="KW-0067">ATP-binding</keyword>
<dbReference type="InterPro" id="IPR036640">
    <property type="entry name" value="ABC1_TM_sf"/>
</dbReference>
<dbReference type="GO" id="GO:0016887">
    <property type="term" value="F:ATP hydrolysis activity"/>
    <property type="evidence" value="ECO:0007669"/>
    <property type="project" value="InterPro"/>
</dbReference>
<dbReference type="InterPro" id="IPR039421">
    <property type="entry name" value="Type_1_exporter"/>
</dbReference>
<comment type="caution">
    <text evidence="8">The sequence shown here is derived from an EMBL/GenBank/DDBJ whole genome shotgun (WGS) entry which is preliminary data.</text>
</comment>
<evidence type="ECO:0000256" key="2">
    <source>
        <dbReference type="ARBA" id="ARBA00022692"/>
    </source>
</evidence>
<evidence type="ECO:0000256" key="1">
    <source>
        <dbReference type="ARBA" id="ARBA00004651"/>
    </source>
</evidence>
<reference evidence="8" key="2">
    <citation type="submission" date="2020-09" db="EMBL/GenBank/DDBJ databases">
        <authorList>
            <person name="Sun Q."/>
            <person name="Ohkuma M."/>
        </authorList>
    </citation>
    <scope>NUCLEOTIDE SEQUENCE</scope>
    <source>
        <strain evidence="8">JCM 3346</strain>
    </source>
</reference>
<dbReference type="InterPro" id="IPR003439">
    <property type="entry name" value="ABC_transporter-like_ATP-bd"/>
</dbReference>
<dbReference type="GO" id="GO:0005524">
    <property type="term" value="F:ATP binding"/>
    <property type="evidence" value="ECO:0007669"/>
    <property type="project" value="UniProtKB-KW"/>
</dbReference>
<dbReference type="EMBL" id="BMRJ01000002">
    <property type="protein sequence ID" value="GGR31204.1"/>
    <property type="molecule type" value="Genomic_DNA"/>
</dbReference>
<protein>
    <submittedName>
        <fullName evidence="8">Multidrug ABC transporter ATP-binding protein</fullName>
    </submittedName>
</protein>
<feature type="transmembrane region" description="Helical" evidence="5">
    <location>
        <begin position="168"/>
        <end position="188"/>
    </location>
</feature>
<feature type="transmembrane region" description="Helical" evidence="5">
    <location>
        <begin position="65"/>
        <end position="83"/>
    </location>
</feature>
<name>A0A918CLF0_AGRME</name>
<keyword evidence="8" id="KW-0547">Nucleotide-binding</keyword>
<proteinExistence type="predicted"/>
<dbReference type="PANTHER" id="PTHR43394:SF1">
    <property type="entry name" value="ATP-BINDING CASSETTE SUB-FAMILY B MEMBER 10, MITOCHONDRIAL"/>
    <property type="match status" value="1"/>
</dbReference>
<evidence type="ECO:0000259" key="6">
    <source>
        <dbReference type="PROSITE" id="PS50893"/>
    </source>
</evidence>
<comment type="subcellular location">
    <subcellularLocation>
        <location evidence="1">Cell membrane</location>
        <topology evidence="1">Multi-pass membrane protein</topology>
    </subcellularLocation>
</comment>
<feature type="transmembrane region" description="Helical" evidence="5">
    <location>
        <begin position="248"/>
        <end position="271"/>
    </location>
</feature>
<dbReference type="InterPro" id="IPR027417">
    <property type="entry name" value="P-loop_NTPase"/>
</dbReference>
<sequence length="542" mass="55138">MPATTPARRPPRSERAIATVFRRRRLLVAGSIAGLVGHQIAEALVPVVIGLVIDRAIAPNDPVALAWTLTALGVVFVGLLLSWRLGELASVRASEFAGRDVRLGLVSRLLSRRGFAAPRSPGELLSIAGTDVDRTAGIVWVLGSGGAQLAAVLTAAIALLAISVPLGILVLVAAPVLVTVMHVVTAPLERRMASEQAAVAAASATASDLLTGLRTIAGLGAEQAAVDRFERVNRRSLDAATRAVSAKAAYTAASLTGSALLLAAIAWAAGAEALAGTISIGELIAVLGLAQFVTWPIGGLAFVAAELATVRASAKRVDGVLAAEAAVDASPTPTAAPTPPATSHGAELVLDGLATPHLPALSAVVPAGSVTAIRVADHLAARELVEVLAGARTPSSGRVLVDGVPLEASAVPVLAPPHEATLFAGTLRDNLELHSTLDDARLDELVRAAALDDVVSGAGGLERPVGERGYSLSGGQRQRVALARALGRDAAVLVLHDPTSAVDAVTEARIAERLPAARSGRTTVLVSASPALERLADRLVTA</sequence>
<reference evidence="8" key="1">
    <citation type="journal article" date="2014" name="Int. J. Syst. Evol. Microbiol.">
        <title>Complete genome sequence of Corynebacterium casei LMG S-19264T (=DSM 44701T), isolated from a smear-ripened cheese.</title>
        <authorList>
            <consortium name="US DOE Joint Genome Institute (JGI-PGF)"/>
            <person name="Walter F."/>
            <person name="Albersmeier A."/>
            <person name="Kalinowski J."/>
            <person name="Ruckert C."/>
        </authorList>
    </citation>
    <scope>NUCLEOTIDE SEQUENCE</scope>
    <source>
        <strain evidence="8">JCM 3346</strain>
    </source>
</reference>
<dbReference type="PROSITE" id="PS50893">
    <property type="entry name" value="ABC_TRANSPORTER_2"/>
    <property type="match status" value="1"/>
</dbReference>
<dbReference type="PANTHER" id="PTHR43394">
    <property type="entry name" value="ATP-DEPENDENT PERMEASE MDL1, MITOCHONDRIAL"/>
    <property type="match status" value="1"/>
</dbReference>
<evidence type="ECO:0000256" key="4">
    <source>
        <dbReference type="ARBA" id="ARBA00023136"/>
    </source>
</evidence>
<keyword evidence="3 5" id="KW-1133">Transmembrane helix</keyword>
<dbReference type="Pfam" id="PF00664">
    <property type="entry name" value="ABC_membrane"/>
    <property type="match status" value="1"/>
</dbReference>
<dbReference type="Gene3D" id="3.40.50.300">
    <property type="entry name" value="P-loop containing nucleotide triphosphate hydrolases"/>
    <property type="match status" value="1"/>
</dbReference>
<dbReference type="SUPFAM" id="SSF52540">
    <property type="entry name" value="P-loop containing nucleoside triphosphate hydrolases"/>
    <property type="match status" value="1"/>
</dbReference>
<dbReference type="Pfam" id="PF00005">
    <property type="entry name" value="ABC_tran"/>
    <property type="match status" value="1"/>
</dbReference>